<keyword evidence="1" id="KW-0521">NADP</keyword>
<evidence type="ECO:0000313" key="5">
    <source>
        <dbReference type="Proteomes" id="UP000002487"/>
    </source>
</evidence>
<dbReference type="GO" id="GO:0016491">
    <property type="term" value="F:oxidoreductase activity"/>
    <property type="evidence" value="ECO:0000318"/>
    <property type="project" value="GO_Central"/>
</dbReference>
<evidence type="ECO:0000313" key="4">
    <source>
        <dbReference type="EMBL" id="AAM04210.1"/>
    </source>
</evidence>
<dbReference type="InterPro" id="IPR013154">
    <property type="entry name" value="ADH-like_N"/>
</dbReference>
<dbReference type="InParanoid" id="Q8TSM5"/>
<evidence type="ECO:0000256" key="2">
    <source>
        <dbReference type="ARBA" id="ARBA00023002"/>
    </source>
</evidence>
<dbReference type="Pfam" id="PF13602">
    <property type="entry name" value="ADH_zinc_N_2"/>
    <property type="match status" value="1"/>
</dbReference>
<evidence type="ECO:0000259" key="3">
    <source>
        <dbReference type="SMART" id="SM00829"/>
    </source>
</evidence>
<dbReference type="EMBL" id="AE010299">
    <property type="protein sequence ID" value="AAM04210.1"/>
    <property type="molecule type" value="Genomic_DNA"/>
</dbReference>
<feature type="domain" description="Enoyl reductase (ER)" evidence="3">
    <location>
        <begin position="27"/>
        <end position="339"/>
    </location>
</feature>
<dbReference type="Gene3D" id="3.40.50.720">
    <property type="entry name" value="NAD(P)-binding Rossmann-like Domain"/>
    <property type="match status" value="1"/>
</dbReference>
<dbReference type="PANTHER" id="PTHR48106">
    <property type="entry name" value="QUINONE OXIDOREDUCTASE PIG3-RELATED"/>
    <property type="match status" value="1"/>
</dbReference>
<accession>Q8TSM5</accession>
<dbReference type="PANTHER" id="PTHR48106:SF18">
    <property type="entry name" value="QUINONE OXIDOREDUCTASE PIG3"/>
    <property type="match status" value="1"/>
</dbReference>
<reference evidence="4 5" key="1">
    <citation type="journal article" date="2002" name="Genome Res.">
        <title>The genome of Methanosarcina acetivorans reveals extensive metabolic and physiological diversity.</title>
        <authorList>
            <person name="Galagan J.E."/>
            <person name="Nusbaum C."/>
            <person name="Roy A."/>
            <person name="Endrizzi M.G."/>
            <person name="Macdonald P."/>
            <person name="FitzHugh W."/>
            <person name="Calvo S."/>
            <person name="Engels R."/>
            <person name="Smirnov S."/>
            <person name="Atnoor D."/>
            <person name="Brown A."/>
            <person name="Allen N."/>
            <person name="Naylor J."/>
            <person name="Stange-Thomann N."/>
            <person name="DeArellano K."/>
            <person name="Johnson R."/>
            <person name="Linton L."/>
            <person name="McEwan P."/>
            <person name="McKernan K."/>
            <person name="Talamas J."/>
            <person name="Tirrell A."/>
            <person name="Ye W."/>
            <person name="Zimmer A."/>
            <person name="Barber R.D."/>
            <person name="Cann I."/>
            <person name="Graham D.E."/>
            <person name="Grahame D.A."/>
            <person name="Guss A."/>
            <person name="Hedderich R."/>
            <person name="Ingram-Smith C."/>
            <person name="Kuettner C.H."/>
            <person name="Krzycki J.A."/>
            <person name="Leigh J.A."/>
            <person name="Li W."/>
            <person name="Liu J."/>
            <person name="Mukhopadhyay B."/>
            <person name="Reeve J.N."/>
            <person name="Smith K."/>
            <person name="Springer T.A."/>
            <person name="Umayam L.A."/>
            <person name="White O."/>
            <person name="White R.H."/>
            <person name="de Macario E.C."/>
            <person name="Ferry J.G."/>
            <person name="Jarrell K.F."/>
            <person name="Jing H."/>
            <person name="Macario A.J.L."/>
            <person name="Paulsen I."/>
            <person name="Pritchett M."/>
            <person name="Sowers K.R."/>
            <person name="Swanson R.V."/>
            <person name="Zinder S.H."/>
            <person name="Lander E."/>
            <person name="Metcalf W.W."/>
            <person name="Birren B."/>
        </authorList>
    </citation>
    <scope>NUCLEOTIDE SEQUENCE [LARGE SCALE GENOMIC DNA]</scope>
    <source>
        <strain evidence="5">ATCC 35395 / DSM 2834 / JCM 12185 / C2A</strain>
    </source>
</reference>
<keyword evidence="2" id="KW-0560">Oxidoreductase</keyword>
<organism evidence="4 5">
    <name type="scientific">Methanosarcina acetivorans (strain ATCC 35395 / DSM 2834 / JCM 12185 / C2A)</name>
    <dbReference type="NCBI Taxonomy" id="188937"/>
    <lineage>
        <taxon>Archaea</taxon>
        <taxon>Methanobacteriati</taxon>
        <taxon>Methanobacteriota</taxon>
        <taxon>Stenosarchaea group</taxon>
        <taxon>Methanomicrobia</taxon>
        <taxon>Methanosarcinales</taxon>
        <taxon>Methanosarcinaceae</taxon>
        <taxon>Methanosarcina</taxon>
    </lineage>
</organism>
<dbReference type="KEGG" id="mac:MA_0771"/>
<name>Q8TSM5_METAC</name>
<dbReference type="SUPFAM" id="SSF50129">
    <property type="entry name" value="GroES-like"/>
    <property type="match status" value="1"/>
</dbReference>
<dbReference type="InterPro" id="IPR002364">
    <property type="entry name" value="Quin_OxRdtase/zeta-crystal_CS"/>
</dbReference>
<dbReference type="InterPro" id="IPR020843">
    <property type="entry name" value="ER"/>
</dbReference>
<gene>
    <name evidence="4" type="ordered locus">MA_0771</name>
</gene>
<dbReference type="HOGENOM" id="CLU_026673_3_1_2"/>
<protein>
    <submittedName>
        <fullName evidence="4">NADPH:quinone reductase</fullName>
    </submittedName>
</protein>
<proteinExistence type="predicted"/>
<sequence length="345" mass="37618">MLRTANIRVGNGEKTMKYKSVIVTRRGGTEVLKIIENDLHAPSSGEVRIKILATPVCQDDIAARVGNRPFLPRIPFVPGYSILGIADAIGEGVTNVAVGDRVAALTRLGGHAEYILLPEEKLVHVPETLDPAEAVILILNYTVAYQVLHRYARVKPDDKVLIIGASGGVGTAFLQLGKLANLKMYGLASSGKHGTLTELGAIPIDYHTQDFVEVIRQMEPDGVDFVFNGMREEYIARGLAVLRRGGAMVQYGGPQSFSRFLLLLAKFALFNLLPNGKAIKGYGTHRVDINLPKEDWLVLFKLLEKGKIKPVIAERFPILEAPKANKLLESGKVTGNIVLLAPELL</sequence>
<dbReference type="GO" id="GO:0043168">
    <property type="term" value="F:anion binding"/>
    <property type="evidence" value="ECO:0007669"/>
    <property type="project" value="UniProtKB-ARBA"/>
</dbReference>
<dbReference type="Pfam" id="PF08240">
    <property type="entry name" value="ADH_N"/>
    <property type="match status" value="1"/>
</dbReference>
<dbReference type="GO" id="GO:0030554">
    <property type="term" value="F:adenyl nucleotide binding"/>
    <property type="evidence" value="ECO:0007669"/>
    <property type="project" value="UniProtKB-ARBA"/>
</dbReference>
<dbReference type="EnsemblBacteria" id="AAM04210">
    <property type="protein sequence ID" value="AAM04210"/>
    <property type="gene ID" value="MA_0771"/>
</dbReference>
<dbReference type="GO" id="GO:0044281">
    <property type="term" value="P:small molecule metabolic process"/>
    <property type="evidence" value="ECO:0007669"/>
    <property type="project" value="UniProtKB-ARBA"/>
</dbReference>
<dbReference type="Proteomes" id="UP000002487">
    <property type="component" value="Chromosome"/>
</dbReference>
<dbReference type="PhylomeDB" id="Q8TSM5"/>
<dbReference type="GO" id="GO:0016616">
    <property type="term" value="F:oxidoreductase activity, acting on the CH-OH group of donors, NAD or NADP as acceptor"/>
    <property type="evidence" value="ECO:0007669"/>
    <property type="project" value="UniProtKB-ARBA"/>
</dbReference>
<dbReference type="PROSITE" id="PS01162">
    <property type="entry name" value="QOR_ZETA_CRYSTAL"/>
    <property type="match status" value="1"/>
</dbReference>
<dbReference type="InterPro" id="IPR036291">
    <property type="entry name" value="NAD(P)-bd_dom_sf"/>
</dbReference>
<dbReference type="AlphaFoldDB" id="Q8TSM5"/>
<dbReference type="InterPro" id="IPR011032">
    <property type="entry name" value="GroES-like_sf"/>
</dbReference>
<dbReference type="CDD" id="cd08273">
    <property type="entry name" value="MDR8"/>
    <property type="match status" value="1"/>
</dbReference>
<dbReference type="Gene3D" id="3.90.180.10">
    <property type="entry name" value="Medium-chain alcohol dehydrogenases, catalytic domain"/>
    <property type="match status" value="1"/>
</dbReference>
<keyword evidence="5" id="KW-1185">Reference proteome</keyword>
<dbReference type="STRING" id="188937.MA_0771"/>
<dbReference type="GO" id="GO:0008270">
    <property type="term" value="F:zinc ion binding"/>
    <property type="evidence" value="ECO:0007669"/>
    <property type="project" value="InterPro"/>
</dbReference>
<dbReference type="SMART" id="SM00829">
    <property type="entry name" value="PKS_ER"/>
    <property type="match status" value="1"/>
</dbReference>
<evidence type="ECO:0000256" key="1">
    <source>
        <dbReference type="ARBA" id="ARBA00022857"/>
    </source>
</evidence>
<dbReference type="SUPFAM" id="SSF51735">
    <property type="entry name" value="NAD(P)-binding Rossmann-fold domains"/>
    <property type="match status" value="1"/>
</dbReference>